<dbReference type="PANTHER" id="PTHR30580">
    <property type="entry name" value="PRIMOSOMAL PROTEIN N"/>
    <property type="match status" value="1"/>
</dbReference>
<gene>
    <name evidence="5" type="ORF">A3D50_00830</name>
</gene>
<feature type="domain" description="Primosomal protein N' 3' DNA-binding" evidence="4">
    <location>
        <begin position="20"/>
        <end position="104"/>
    </location>
</feature>
<proteinExistence type="predicted"/>
<evidence type="ECO:0000259" key="4">
    <source>
        <dbReference type="Pfam" id="PF17764"/>
    </source>
</evidence>
<dbReference type="GO" id="GO:0006310">
    <property type="term" value="P:DNA recombination"/>
    <property type="evidence" value="ECO:0007669"/>
    <property type="project" value="TreeGrafter"/>
</dbReference>
<dbReference type="InterPro" id="IPR037274">
    <property type="entry name" value="Znf_CHY_sf"/>
</dbReference>
<dbReference type="SUPFAM" id="SSF161219">
    <property type="entry name" value="CHY zinc finger-like"/>
    <property type="match status" value="1"/>
</dbReference>
<keyword evidence="3" id="KW-0238">DNA-binding</keyword>
<dbReference type="Gene3D" id="3.40.1440.60">
    <property type="entry name" value="PriA, 3(prime) DNA-binding domain"/>
    <property type="match status" value="1"/>
</dbReference>
<accession>A0A1G2MIU3</accession>
<evidence type="ECO:0000256" key="3">
    <source>
        <dbReference type="ARBA" id="ARBA00023125"/>
    </source>
</evidence>
<evidence type="ECO:0000256" key="2">
    <source>
        <dbReference type="ARBA" id="ARBA00022840"/>
    </source>
</evidence>
<dbReference type="GO" id="GO:0043138">
    <property type="term" value="F:3'-5' DNA helicase activity"/>
    <property type="evidence" value="ECO:0007669"/>
    <property type="project" value="TreeGrafter"/>
</dbReference>
<dbReference type="GO" id="GO:0006270">
    <property type="term" value="P:DNA replication initiation"/>
    <property type="evidence" value="ECO:0007669"/>
    <property type="project" value="TreeGrafter"/>
</dbReference>
<sequence length="647" mass="73215">MNIITVIPLTRSKVGENLSYFTASKVPVGAMVSVPLRSKSIHAVVTDCQPAENLKADIRKAPFEIRKLGSVRAIRFFPISFMTSCRILAEYYATHIGNILNVLISDTLLEQIQKIAPPVQKTDTNETISPSIKTSETYAVQGDDDDRLGSWRSMIRQEFARKKSVAIHAPTVSDARHLFKALEKGIEGYIFLLHGGMTPKNIVTTWQAIAKNPHPIVMVASGAFAISPRMDIDTVIIERENARGWIQERAPYIDIRHGLETIARRLCQKVYLADSLLRVETLARLDAREITESSPFKWRSISAAKDRLVNMRMPSADLKQDEKVDQKTSPHFKILSPELEELIKHNQEESTHLFIMTIRRGIATITICDDCQKIVICTQCSAPVVLHTSPETGRNFFMCHKCGIRRSADETCKYCDSWRLTPLGIGIDRVYADIRERFPDIDIIKIDIETTKNDKAVYEKLERFRSKPGSILLGTELALSRLSEKVEHVAVVSLDSLFALPDFRIQEKIMYTIIRLRSLAIRSVLVQTRRSEEAVFEYGLKGNLSDFYRFTLEDRKKFSYPPFATLIKITLQGKKDIIAQEMSAIKTLVEPYELDIFPAFTSTVRGLSIIHGLIKLPPLIWPNTDLLAKLRSLPPGARVKINPESLL</sequence>
<reference evidence="5 6" key="1">
    <citation type="journal article" date="2016" name="Nat. Commun.">
        <title>Thousands of microbial genomes shed light on interconnected biogeochemical processes in an aquifer system.</title>
        <authorList>
            <person name="Anantharaman K."/>
            <person name="Brown C.T."/>
            <person name="Hug L.A."/>
            <person name="Sharon I."/>
            <person name="Castelle C.J."/>
            <person name="Probst A.J."/>
            <person name="Thomas B.C."/>
            <person name="Singh A."/>
            <person name="Wilkins M.J."/>
            <person name="Karaoz U."/>
            <person name="Brodie E.L."/>
            <person name="Williams K.H."/>
            <person name="Hubbard S.S."/>
            <person name="Banfield J.F."/>
        </authorList>
    </citation>
    <scope>NUCLEOTIDE SEQUENCE [LARGE SCALE GENOMIC DNA]</scope>
</reference>
<comment type="caution">
    <text evidence="5">The sequence shown here is derived from an EMBL/GenBank/DDBJ whole genome shotgun (WGS) entry which is preliminary data.</text>
</comment>
<evidence type="ECO:0000313" key="6">
    <source>
        <dbReference type="Proteomes" id="UP000178413"/>
    </source>
</evidence>
<organism evidence="5 6">
    <name type="scientific">Candidatus Taylorbacteria bacterium RIFCSPHIGHO2_02_FULL_44_12</name>
    <dbReference type="NCBI Taxonomy" id="1802308"/>
    <lineage>
        <taxon>Bacteria</taxon>
        <taxon>Candidatus Tayloriibacteriota</taxon>
    </lineage>
</organism>
<dbReference type="AlphaFoldDB" id="A0A1G2MIU3"/>
<dbReference type="GO" id="GO:0006302">
    <property type="term" value="P:double-strand break repair"/>
    <property type="evidence" value="ECO:0007669"/>
    <property type="project" value="TreeGrafter"/>
</dbReference>
<keyword evidence="1" id="KW-0547">Nucleotide-binding</keyword>
<evidence type="ECO:0000313" key="5">
    <source>
        <dbReference type="EMBL" id="OHA23850.1"/>
    </source>
</evidence>
<dbReference type="GO" id="GO:0003677">
    <property type="term" value="F:DNA binding"/>
    <property type="evidence" value="ECO:0007669"/>
    <property type="project" value="UniProtKB-KW"/>
</dbReference>
<dbReference type="PANTHER" id="PTHR30580:SF0">
    <property type="entry name" value="PRIMOSOMAL PROTEIN N"/>
    <property type="match status" value="1"/>
</dbReference>
<dbReference type="GO" id="GO:0008270">
    <property type="term" value="F:zinc ion binding"/>
    <property type="evidence" value="ECO:0007669"/>
    <property type="project" value="InterPro"/>
</dbReference>
<dbReference type="Pfam" id="PF17764">
    <property type="entry name" value="PriA_3primeBD"/>
    <property type="match status" value="1"/>
</dbReference>
<protein>
    <recommendedName>
        <fullName evidence="4">Primosomal protein N' 3' DNA-binding domain-containing protein</fullName>
    </recommendedName>
</protein>
<name>A0A1G2MIU3_9BACT</name>
<dbReference type="Proteomes" id="UP000178413">
    <property type="component" value="Unassembled WGS sequence"/>
</dbReference>
<dbReference type="InterPro" id="IPR042115">
    <property type="entry name" value="PriA_3primeBD_sf"/>
</dbReference>
<dbReference type="Gene3D" id="3.40.50.300">
    <property type="entry name" value="P-loop containing nucleotide triphosphate hydrolases"/>
    <property type="match status" value="1"/>
</dbReference>
<dbReference type="EMBL" id="MHRM01000017">
    <property type="protein sequence ID" value="OHA23850.1"/>
    <property type="molecule type" value="Genomic_DNA"/>
</dbReference>
<evidence type="ECO:0000256" key="1">
    <source>
        <dbReference type="ARBA" id="ARBA00022741"/>
    </source>
</evidence>
<dbReference type="GO" id="GO:0005524">
    <property type="term" value="F:ATP binding"/>
    <property type="evidence" value="ECO:0007669"/>
    <property type="project" value="UniProtKB-KW"/>
</dbReference>
<dbReference type="InterPro" id="IPR027417">
    <property type="entry name" value="P-loop_NTPase"/>
</dbReference>
<keyword evidence="2" id="KW-0067">ATP-binding</keyword>
<dbReference type="InterPro" id="IPR041222">
    <property type="entry name" value="PriA_3primeBD"/>
</dbReference>
<dbReference type="STRING" id="1802308.A3D50_00830"/>